<dbReference type="Gene3D" id="1.10.101.10">
    <property type="entry name" value="PGBD-like superfamily/PGBD"/>
    <property type="match status" value="1"/>
</dbReference>
<dbReference type="Proteomes" id="UP001149140">
    <property type="component" value="Unassembled WGS sequence"/>
</dbReference>
<keyword evidence="1" id="KW-0732">Signal</keyword>
<keyword evidence="6" id="KW-1185">Reference proteome</keyword>
<accession>A0A9X3S8I4</accession>
<feature type="domain" description="Peptidoglycan binding-like" evidence="3">
    <location>
        <begin position="120"/>
        <end position="156"/>
    </location>
</feature>
<feature type="region of interest" description="Disordered" evidence="2">
    <location>
        <begin position="182"/>
        <end position="263"/>
    </location>
</feature>
<dbReference type="InterPro" id="IPR002477">
    <property type="entry name" value="Peptidoglycan-bd-like"/>
</dbReference>
<feature type="non-terminal residue" evidence="5">
    <location>
        <position position="516"/>
    </location>
</feature>
<feature type="domain" description="M23ase beta-sheet core" evidence="4">
    <location>
        <begin position="283"/>
        <end position="378"/>
    </location>
</feature>
<evidence type="ECO:0000259" key="4">
    <source>
        <dbReference type="Pfam" id="PF01551"/>
    </source>
</evidence>
<dbReference type="InterPro" id="IPR036366">
    <property type="entry name" value="PGBDSf"/>
</dbReference>
<dbReference type="PANTHER" id="PTHR21666">
    <property type="entry name" value="PEPTIDASE-RELATED"/>
    <property type="match status" value="1"/>
</dbReference>
<evidence type="ECO:0000256" key="2">
    <source>
        <dbReference type="SAM" id="MobiDB-lite"/>
    </source>
</evidence>
<reference evidence="5" key="1">
    <citation type="submission" date="2022-10" db="EMBL/GenBank/DDBJ databases">
        <title>The WGS of Solirubrobacter ginsenosidimutans DSM 21036.</title>
        <authorList>
            <person name="Jiang Z."/>
        </authorList>
    </citation>
    <scope>NUCLEOTIDE SEQUENCE</scope>
    <source>
        <strain evidence="5">DSM 21036</strain>
    </source>
</reference>
<dbReference type="CDD" id="cd12797">
    <property type="entry name" value="M23_peptidase"/>
    <property type="match status" value="1"/>
</dbReference>
<dbReference type="SUPFAM" id="SSF51261">
    <property type="entry name" value="Duplicated hybrid motif"/>
    <property type="match status" value="1"/>
</dbReference>
<dbReference type="Pfam" id="PF01551">
    <property type="entry name" value="Peptidase_M23"/>
    <property type="match status" value="1"/>
</dbReference>
<dbReference type="Gene3D" id="2.70.70.10">
    <property type="entry name" value="Glucose Permease (Domain IIA)"/>
    <property type="match status" value="1"/>
</dbReference>
<dbReference type="InterPro" id="IPR016047">
    <property type="entry name" value="M23ase_b-sheet_dom"/>
</dbReference>
<name>A0A9X3S8I4_9ACTN</name>
<evidence type="ECO:0000256" key="1">
    <source>
        <dbReference type="ARBA" id="ARBA00022729"/>
    </source>
</evidence>
<dbReference type="SUPFAM" id="SSF47090">
    <property type="entry name" value="PGBD-like"/>
    <property type="match status" value="1"/>
</dbReference>
<comment type="caution">
    <text evidence="5">The sequence shown here is derived from an EMBL/GenBank/DDBJ whole genome shotgun (WGS) entry which is preliminary data.</text>
</comment>
<dbReference type="PANTHER" id="PTHR21666:SF289">
    <property type="entry name" value="L-ALA--D-GLU ENDOPEPTIDASE"/>
    <property type="match status" value="1"/>
</dbReference>
<feature type="compositionally biased region" description="Low complexity" evidence="2">
    <location>
        <begin position="183"/>
        <end position="255"/>
    </location>
</feature>
<feature type="region of interest" description="Disordered" evidence="2">
    <location>
        <begin position="449"/>
        <end position="516"/>
    </location>
</feature>
<feature type="region of interest" description="Disordered" evidence="2">
    <location>
        <begin position="1"/>
        <end position="21"/>
    </location>
</feature>
<feature type="compositionally biased region" description="Low complexity" evidence="2">
    <location>
        <begin position="449"/>
        <end position="495"/>
    </location>
</feature>
<evidence type="ECO:0000313" key="6">
    <source>
        <dbReference type="Proteomes" id="UP001149140"/>
    </source>
</evidence>
<dbReference type="InterPro" id="IPR011055">
    <property type="entry name" value="Dup_hybrid_motif"/>
</dbReference>
<gene>
    <name evidence="5" type="ORF">OM076_42590</name>
</gene>
<dbReference type="Pfam" id="PF01471">
    <property type="entry name" value="PG_binding_1"/>
    <property type="match status" value="1"/>
</dbReference>
<protein>
    <submittedName>
        <fullName evidence="5">Peptidoglycan DD-metalloendopeptidase family protein</fullName>
    </submittedName>
</protein>
<dbReference type="EMBL" id="JAPDOD010000084">
    <property type="protein sequence ID" value="MDA0167026.1"/>
    <property type="molecule type" value="Genomic_DNA"/>
</dbReference>
<proteinExistence type="predicted"/>
<dbReference type="AlphaFoldDB" id="A0A9X3S8I4"/>
<evidence type="ECO:0000313" key="5">
    <source>
        <dbReference type="EMBL" id="MDA0167026.1"/>
    </source>
</evidence>
<dbReference type="InterPro" id="IPR050570">
    <property type="entry name" value="Cell_wall_metabolism_enzyme"/>
</dbReference>
<sequence>MSAHAWSFPNDEPYNRDLSDHELWERSLRRSQHRREITEAARRGAARRKGAAVAVSASMAVGPAAAPFAALASVGGGKSVAAAPPGSSGTSAISMPSSSLVAFGDTGAAVAAVQRQVGVDDDGIFGPITEGAVSRFQKRYGLPATGRVDAKTWQALFKSNVTYVGGGGRTVMTVYGGGGGGAAAPAVDGSAPSSSAPGGGTAKTVKTSAPTSKKVTAAAPKTSTPATSTDPATNRAATTTPKSVPATTPAPASTAGGCGSGPIATPVSGTVTGAFGESRPGHLHAGEDLAAPAGTAVRAAQCGTVTQAGYDGSGYGNLICIQHEGGVSTCYAHLSEIDTTKGAYVHVGDVIGKVGCTGNCTGPHLHFEVRENGKATNPAPYLAGTKTIQGKTTATASSPKATTALASATKAGVAAAATAAGTNAATAQAAAAADPAAAAQAAATADPAAAAQTAPATDPAAAAAPTEAAAAPAETAPAADPAASAAPAAGPAASAPAPPAEAPAGSAPAPAAKSGA</sequence>
<feature type="compositionally biased region" description="Low complexity" evidence="2">
    <location>
        <begin position="502"/>
        <end position="516"/>
    </location>
</feature>
<dbReference type="InterPro" id="IPR036365">
    <property type="entry name" value="PGBD-like_sf"/>
</dbReference>
<dbReference type="RefSeq" id="WP_270046278.1">
    <property type="nucleotide sequence ID" value="NZ_JAPDOD010000084.1"/>
</dbReference>
<dbReference type="GO" id="GO:0004222">
    <property type="term" value="F:metalloendopeptidase activity"/>
    <property type="evidence" value="ECO:0007669"/>
    <property type="project" value="TreeGrafter"/>
</dbReference>
<evidence type="ECO:0000259" key="3">
    <source>
        <dbReference type="Pfam" id="PF01471"/>
    </source>
</evidence>
<organism evidence="5 6">
    <name type="scientific">Solirubrobacter ginsenosidimutans</name>
    <dbReference type="NCBI Taxonomy" id="490573"/>
    <lineage>
        <taxon>Bacteria</taxon>
        <taxon>Bacillati</taxon>
        <taxon>Actinomycetota</taxon>
        <taxon>Thermoleophilia</taxon>
        <taxon>Solirubrobacterales</taxon>
        <taxon>Solirubrobacteraceae</taxon>
        <taxon>Solirubrobacter</taxon>
    </lineage>
</organism>